<reference evidence="1 2" key="1">
    <citation type="journal article" date="2020" name="Cell">
        <title>Large-Scale Comparative Analyses of Tick Genomes Elucidate Their Genetic Diversity and Vector Capacities.</title>
        <authorList>
            <consortium name="Tick Genome and Microbiome Consortium (TIGMIC)"/>
            <person name="Jia N."/>
            <person name="Wang J."/>
            <person name="Shi W."/>
            <person name="Du L."/>
            <person name="Sun Y."/>
            <person name="Zhan W."/>
            <person name="Jiang J.F."/>
            <person name="Wang Q."/>
            <person name="Zhang B."/>
            <person name="Ji P."/>
            <person name="Bell-Sakyi L."/>
            <person name="Cui X.M."/>
            <person name="Yuan T.T."/>
            <person name="Jiang B.G."/>
            <person name="Yang W.F."/>
            <person name="Lam T.T."/>
            <person name="Chang Q.C."/>
            <person name="Ding S.J."/>
            <person name="Wang X.J."/>
            <person name="Zhu J.G."/>
            <person name="Ruan X.D."/>
            <person name="Zhao L."/>
            <person name="Wei J.T."/>
            <person name="Ye R.Z."/>
            <person name="Que T.C."/>
            <person name="Du C.H."/>
            <person name="Zhou Y.H."/>
            <person name="Cheng J.X."/>
            <person name="Dai P.F."/>
            <person name="Guo W.B."/>
            <person name="Han X.H."/>
            <person name="Huang E.J."/>
            <person name="Li L.F."/>
            <person name="Wei W."/>
            <person name="Gao Y.C."/>
            <person name="Liu J.Z."/>
            <person name="Shao H.Z."/>
            <person name="Wang X."/>
            <person name="Wang C.C."/>
            <person name="Yang T.C."/>
            <person name="Huo Q.B."/>
            <person name="Li W."/>
            <person name="Chen H.Y."/>
            <person name="Chen S.E."/>
            <person name="Zhou L.G."/>
            <person name="Ni X.B."/>
            <person name="Tian J.H."/>
            <person name="Sheng Y."/>
            <person name="Liu T."/>
            <person name="Pan Y.S."/>
            <person name="Xia L.Y."/>
            <person name="Li J."/>
            <person name="Zhao F."/>
            <person name="Cao W.C."/>
        </authorList>
    </citation>
    <scope>NUCLEOTIDE SEQUENCE [LARGE SCALE GENOMIC DNA]</scope>
    <source>
        <strain evidence="1">Iper-2018</strain>
    </source>
</reference>
<accession>A0AC60QZE6</accession>
<proteinExistence type="predicted"/>
<sequence length="295" mass="32207">TDKLTRTILVAAKLSSTETADITIRIRRNTKVTAYLAVPDNSCRGIISGVDTRPTAETLTEELRAPETKSSKGKQICGVCLGLGHRTDVCPQPEKSRCTTCGTPGGAMEDHQCKPHCVNCGGEHPAVDPRCPARQRGPYNKKHVNNTNKCKDDKNRPYHCHRPHQETQTLNGRNYQAKPGKILIPPSSWPTTPQDCHVPSPPTERPKHVGRNKSRSSSRSQSRPRTYGESQQTDKRENRNTLPRDDRNETKAGSAIYAVAVSSSLIIPEAPSYVAVGGDLEAASPAEAVLVAFCL</sequence>
<evidence type="ECO:0000313" key="2">
    <source>
        <dbReference type="Proteomes" id="UP000805193"/>
    </source>
</evidence>
<protein>
    <submittedName>
        <fullName evidence="1">Uncharacterized protein</fullName>
    </submittedName>
</protein>
<feature type="non-terminal residue" evidence="1">
    <location>
        <position position="1"/>
    </location>
</feature>
<gene>
    <name evidence="1" type="ORF">HPB47_013640</name>
</gene>
<keyword evidence="2" id="KW-1185">Reference proteome</keyword>
<organism evidence="1 2">
    <name type="scientific">Ixodes persulcatus</name>
    <name type="common">Taiga tick</name>
    <dbReference type="NCBI Taxonomy" id="34615"/>
    <lineage>
        <taxon>Eukaryota</taxon>
        <taxon>Metazoa</taxon>
        <taxon>Ecdysozoa</taxon>
        <taxon>Arthropoda</taxon>
        <taxon>Chelicerata</taxon>
        <taxon>Arachnida</taxon>
        <taxon>Acari</taxon>
        <taxon>Parasitiformes</taxon>
        <taxon>Ixodida</taxon>
        <taxon>Ixodoidea</taxon>
        <taxon>Ixodidae</taxon>
        <taxon>Ixodinae</taxon>
        <taxon>Ixodes</taxon>
    </lineage>
</organism>
<dbReference type="EMBL" id="JABSTQ010001831">
    <property type="protein sequence ID" value="KAG0444577.1"/>
    <property type="molecule type" value="Genomic_DNA"/>
</dbReference>
<name>A0AC60QZE6_IXOPE</name>
<dbReference type="Proteomes" id="UP000805193">
    <property type="component" value="Unassembled WGS sequence"/>
</dbReference>
<evidence type="ECO:0000313" key="1">
    <source>
        <dbReference type="EMBL" id="KAG0444577.1"/>
    </source>
</evidence>
<comment type="caution">
    <text evidence="1">The sequence shown here is derived from an EMBL/GenBank/DDBJ whole genome shotgun (WGS) entry which is preliminary data.</text>
</comment>